<dbReference type="AlphaFoldDB" id="A0A0F9Q473"/>
<dbReference type="InterPro" id="IPR003611">
    <property type="entry name" value="NUMOD3"/>
</dbReference>
<dbReference type="SMART" id="SM00496">
    <property type="entry name" value="IENR2"/>
    <property type="match status" value="7"/>
</dbReference>
<dbReference type="GO" id="GO:0003677">
    <property type="term" value="F:DNA binding"/>
    <property type="evidence" value="ECO:0007669"/>
    <property type="project" value="InterPro"/>
</dbReference>
<feature type="compositionally biased region" description="Basic and acidic residues" evidence="2">
    <location>
        <begin position="198"/>
        <end position="208"/>
    </location>
</feature>
<dbReference type="EMBL" id="LAZR01005403">
    <property type="protein sequence ID" value="KKN00203.1"/>
    <property type="molecule type" value="Genomic_DNA"/>
</dbReference>
<reference evidence="4" key="1">
    <citation type="journal article" date="2015" name="Nature">
        <title>Complex archaea that bridge the gap between prokaryotes and eukaryotes.</title>
        <authorList>
            <person name="Spang A."/>
            <person name="Saw J.H."/>
            <person name="Jorgensen S.L."/>
            <person name="Zaremba-Niedzwiedzka K."/>
            <person name="Martijn J."/>
            <person name="Lind A.E."/>
            <person name="van Eijk R."/>
            <person name="Schleper C."/>
            <person name="Guy L."/>
            <person name="Ettema T.J."/>
        </authorList>
    </citation>
    <scope>NUCLEOTIDE SEQUENCE</scope>
</reference>
<gene>
    <name evidence="4" type="ORF">LCGC14_1140130</name>
</gene>
<dbReference type="SUPFAM" id="SSF82771">
    <property type="entry name" value="GIY-YIG endonuclease"/>
    <property type="match status" value="1"/>
</dbReference>
<dbReference type="CDD" id="cd10437">
    <property type="entry name" value="GIY-YIG_HE_I-TevI_like"/>
    <property type="match status" value="1"/>
</dbReference>
<dbReference type="GO" id="GO:0004519">
    <property type="term" value="F:endonuclease activity"/>
    <property type="evidence" value="ECO:0007669"/>
    <property type="project" value="InterPro"/>
</dbReference>
<dbReference type="NCBIfam" id="TIGR01453">
    <property type="entry name" value="grpIintron_endo"/>
    <property type="match status" value="1"/>
</dbReference>
<dbReference type="SMART" id="SM00465">
    <property type="entry name" value="GIYc"/>
    <property type="match status" value="1"/>
</dbReference>
<dbReference type="Pfam" id="PF01541">
    <property type="entry name" value="GIY-YIG"/>
    <property type="match status" value="1"/>
</dbReference>
<name>A0A0F9Q473_9ZZZZ</name>
<evidence type="ECO:0000313" key="4">
    <source>
        <dbReference type="EMBL" id="KKN00203.1"/>
    </source>
</evidence>
<evidence type="ECO:0000256" key="1">
    <source>
        <dbReference type="ARBA" id="ARBA00010045"/>
    </source>
</evidence>
<proteinExistence type="predicted"/>
<dbReference type="Pfam" id="PF07460">
    <property type="entry name" value="NUMOD3"/>
    <property type="match status" value="2"/>
</dbReference>
<dbReference type="SUPFAM" id="SSF64496">
    <property type="entry name" value="DNA-binding domain of intron-encoded endonucleases"/>
    <property type="match status" value="1"/>
</dbReference>
<feature type="domain" description="GIY-YIG" evidence="3">
    <location>
        <begin position="21"/>
        <end position="109"/>
    </location>
</feature>
<accession>A0A0F9Q473</accession>
<dbReference type="Gene3D" id="3.40.1440.10">
    <property type="entry name" value="GIY-YIG endonuclease"/>
    <property type="match status" value="1"/>
</dbReference>
<dbReference type="InterPro" id="IPR000305">
    <property type="entry name" value="GIY-YIG_endonuc"/>
</dbReference>
<dbReference type="InterPro" id="IPR035901">
    <property type="entry name" value="GIY-YIG_endonuc_sf"/>
</dbReference>
<protein>
    <recommendedName>
        <fullName evidence="3">GIY-YIG domain-containing protein</fullName>
    </recommendedName>
</protein>
<dbReference type="InterPro" id="IPR006350">
    <property type="entry name" value="Intron_endoG1"/>
</dbReference>
<organism evidence="4">
    <name type="scientific">marine sediment metagenome</name>
    <dbReference type="NCBI Taxonomy" id="412755"/>
    <lineage>
        <taxon>unclassified sequences</taxon>
        <taxon>metagenomes</taxon>
        <taxon>ecological metagenomes</taxon>
    </lineage>
</organism>
<comment type="caution">
    <text evidence="4">The sequence shown here is derived from an EMBL/GenBank/DDBJ whole genome shotgun (WGS) entry which is preliminary data.</text>
</comment>
<evidence type="ECO:0000259" key="3">
    <source>
        <dbReference type="PROSITE" id="PS50164"/>
    </source>
</evidence>
<feature type="region of interest" description="Disordered" evidence="2">
    <location>
        <begin position="189"/>
        <end position="248"/>
    </location>
</feature>
<evidence type="ECO:0000256" key="2">
    <source>
        <dbReference type="SAM" id="MobiDB-lite"/>
    </source>
</evidence>
<sequence>MYQLRKDLTYGGYIIDYMDLDTSGIYAIRNNINGKAYIGSSVNLHRRKNTHFNDLRSNRHYNCYLQRAWNKYGEENFIFEVLEYVSEENQLIEKEKTWIANSSNEIYNLMEVVEKDFRASIETRQKLSAAGKGRIVSEETRQKLSKVHKGRIIPKETRQKMSEVRKGITLSEETRKRMSLAQKRRFVRDGHGATSGRKLSEAHKDKIGRASRGRKHSNEAIEKMRKAKKGKYTGENSPWYGRKHSEETKKKIGEATRNRMYQNDLQLLLF</sequence>
<dbReference type="PROSITE" id="PS50164">
    <property type="entry name" value="GIY_YIG"/>
    <property type="match status" value="1"/>
</dbReference>
<comment type="similarity">
    <text evidence="1">To endonucleases of group I introns of fungi and phage.</text>
</comment>